<accession>A0A8X8YUT2</accession>
<keyword evidence="4" id="KW-1185">Reference proteome</keyword>
<evidence type="ECO:0000256" key="1">
    <source>
        <dbReference type="SAM" id="MobiDB-lite"/>
    </source>
</evidence>
<comment type="caution">
    <text evidence="3">The sequence shown here is derived from an EMBL/GenBank/DDBJ whole genome shotgun (WGS) entry which is preliminary data.</text>
</comment>
<evidence type="ECO:0000313" key="3">
    <source>
        <dbReference type="EMBL" id="KAG6436008.1"/>
    </source>
</evidence>
<dbReference type="GO" id="GO:0003723">
    <property type="term" value="F:RNA binding"/>
    <property type="evidence" value="ECO:0007669"/>
    <property type="project" value="InterPro"/>
</dbReference>
<dbReference type="Proteomes" id="UP000298416">
    <property type="component" value="Unassembled WGS sequence"/>
</dbReference>
<sequence>MENLLHLAEYLGLRPSFKRAFLQHPGIFYVSSKIGMHTVVNSKRGMLIEWHPLMGIRWKYIQLMNVVKWKNDDEVGNVGMQEMMKAEFPKGGIVRRRARDIEEIVLESSTRSSRRRNALGGKKHKSWDDDETDD</sequence>
<dbReference type="InterPro" id="IPR045040">
    <property type="entry name" value="PORR_fam"/>
</dbReference>
<dbReference type="PANTHER" id="PTHR31476:SF16">
    <property type="entry name" value="F14O23.23 PROTEIN"/>
    <property type="match status" value="1"/>
</dbReference>
<feature type="compositionally biased region" description="Basic residues" evidence="1">
    <location>
        <begin position="112"/>
        <end position="125"/>
    </location>
</feature>
<dbReference type="InterPro" id="IPR021099">
    <property type="entry name" value="PORR_domain"/>
</dbReference>
<dbReference type="AlphaFoldDB" id="A0A8X8YUT2"/>
<gene>
    <name evidence="3" type="ORF">SASPL_100889</name>
</gene>
<reference evidence="3" key="1">
    <citation type="submission" date="2018-01" db="EMBL/GenBank/DDBJ databases">
        <authorList>
            <person name="Mao J.F."/>
        </authorList>
    </citation>
    <scope>NUCLEOTIDE SEQUENCE</scope>
    <source>
        <strain evidence="3">Huo1</strain>
        <tissue evidence="3">Leaf</tissue>
    </source>
</reference>
<protein>
    <recommendedName>
        <fullName evidence="2">PORR domain-containing protein</fullName>
    </recommendedName>
</protein>
<evidence type="ECO:0000313" key="4">
    <source>
        <dbReference type="Proteomes" id="UP000298416"/>
    </source>
</evidence>
<reference evidence="3" key="2">
    <citation type="submission" date="2020-08" db="EMBL/GenBank/DDBJ databases">
        <title>Plant Genome Project.</title>
        <authorList>
            <person name="Zhang R.-G."/>
        </authorList>
    </citation>
    <scope>NUCLEOTIDE SEQUENCE</scope>
    <source>
        <strain evidence="3">Huo1</strain>
        <tissue evidence="3">Leaf</tissue>
    </source>
</reference>
<organism evidence="3">
    <name type="scientific">Salvia splendens</name>
    <name type="common">Scarlet sage</name>
    <dbReference type="NCBI Taxonomy" id="180675"/>
    <lineage>
        <taxon>Eukaryota</taxon>
        <taxon>Viridiplantae</taxon>
        <taxon>Streptophyta</taxon>
        <taxon>Embryophyta</taxon>
        <taxon>Tracheophyta</taxon>
        <taxon>Spermatophyta</taxon>
        <taxon>Magnoliopsida</taxon>
        <taxon>eudicotyledons</taxon>
        <taxon>Gunneridae</taxon>
        <taxon>Pentapetalae</taxon>
        <taxon>asterids</taxon>
        <taxon>lamiids</taxon>
        <taxon>Lamiales</taxon>
        <taxon>Lamiaceae</taxon>
        <taxon>Nepetoideae</taxon>
        <taxon>Mentheae</taxon>
        <taxon>Salviinae</taxon>
        <taxon>Salvia</taxon>
        <taxon>Salvia subgen. Calosphace</taxon>
        <taxon>core Calosphace</taxon>
    </lineage>
</organism>
<name>A0A8X8YUT2_SALSN</name>
<evidence type="ECO:0000259" key="2">
    <source>
        <dbReference type="Pfam" id="PF11955"/>
    </source>
</evidence>
<feature type="domain" description="PORR" evidence="2">
    <location>
        <begin position="2"/>
        <end position="66"/>
    </location>
</feature>
<feature type="region of interest" description="Disordered" evidence="1">
    <location>
        <begin position="109"/>
        <end position="134"/>
    </location>
</feature>
<dbReference type="Pfam" id="PF11955">
    <property type="entry name" value="PORR"/>
    <property type="match status" value="1"/>
</dbReference>
<proteinExistence type="predicted"/>
<dbReference type="EMBL" id="PNBA02000001">
    <property type="protein sequence ID" value="KAG6436008.1"/>
    <property type="molecule type" value="Genomic_DNA"/>
</dbReference>
<dbReference type="PANTHER" id="PTHR31476">
    <property type="entry name" value="PROTEIN WHAT'S THIS FACTOR 1 HOMOLOG, CHLOROPLASTIC"/>
    <property type="match status" value="1"/>
</dbReference>